<dbReference type="PANTHER" id="PTHR10359:SF18">
    <property type="entry name" value="ENDONUCLEASE III"/>
    <property type="match status" value="1"/>
</dbReference>
<keyword evidence="8 10" id="KW-0234">DNA repair</keyword>
<name>A0ABZ0UPC0_9RICK</name>
<dbReference type="Proteomes" id="UP001325140">
    <property type="component" value="Chromosome"/>
</dbReference>
<dbReference type="EC" id="4.2.99.18" evidence="10"/>
<dbReference type="InterPro" id="IPR005759">
    <property type="entry name" value="Nth"/>
</dbReference>
<sequence>MGKTLLKKREILEVFEILHSSIFKPQIELNYYNPFSLLVAVILSAQSTDIMVNKVTDKLFSVAKTPKEFIELGVENLKQYIKSINYFNVKAKHIIECAVLLLNRDMPDTLEELIKLPGIGRKSANVILNVIFHKNTIAVDTHVFRVSNRVGLCNTQKPLQTELILEKVIPKHFLKVAHHLLVLHGRYICKAKKPLCAECKINKLCKFLKI</sequence>
<keyword evidence="10" id="KW-0238">DNA-binding</keyword>
<dbReference type="InterPro" id="IPR003265">
    <property type="entry name" value="HhH-GPD_domain"/>
</dbReference>
<dbReference type="CDD" id="cd00056">
    <property type="entry name" value="ENDO3c"/>
    <property type="match status" value="1"/>
</dbReference>
<feature type="domain" description="Helix-hairpin-helix DNA-binding motif class 1" evidence="11">
    <location>
        <begin position="111"/>
        <end position="130"/>
    </location>
</feature>
<organism evidence="13 14">
    <name type="scientific">Candidatus Fokinia crypta</name>
    <dbReference type="NCBI Taxonomy" id="1920990"/>
    <lineage>
        <taxon>Bacteria</taxon>
        <taxon>Pseudomonadati</taxon>
        <taxon>Pseudomonadota</taxon>
        <taxon>Alphaproteobacteria</taxon>
        <taxon>Rickettsiales</taxon>
        <taxon>Candidatus Midichloriaceae</taxon>
        <taxon>Candidatus Fokinia</taxon>
    </lineage>
</organism>
<keyword evidence="13" id="KW-0540">Nuclease</keyword>
<dbReference type="RefSeq" id="WP_323721952.1">
    <property type="nucleotide sequence ID" value="NZ_CP110343.1"/>
</dbReference>
<dbReference type="InterPro" id="IPR023170">
    <property type="entry name" value="HhH_base_excis_C"/>
</dbReference>
<dbReference type="PIRSF" id="PIRSF001435">
    <property type="entry name" value="Nth"/>
    <property type="match status" value="1"/>
</dbReference>
<gene>
    <name evidence="10" type="primary">nth</name>
    <name evidence="13" type="ORF">Fokcrypt_00501</name>
</gene>
<evidence type="ECO:0000313" key="14">
    <source>
        <dbReference type="Proteomes" id="UP001325140"/>
    </source>
</evidence>
<dbReference type="EMBL" id="CP110343">
    <property type="protein sequence ID" value="WPX97974.1"/>
    <property type="molecule type" value="Genomic_DNA"/>
</dbReference>
<comment type="similarity">
    <text evidence="1 10">Belongs to the Nth/MutY family.</text>
</comment>
<evidence type="ECO:0000256" key="3">
    <source>
        <dbReference type="ARBA" id="ARBA00022723"/>
    </source>
</evidence>
<evidence type="ECO:0000259" key="11">
    <source>
        <dbReference type="SMART" id="SM00278"/>
    </source>
</evidence>
<dbReference type="SMART" id="SM00278">
    <property type="entry name" value="HhH1"/>
    <property type="match status" value="1"/>
</dbReference>
<feature type="domain" description="HhH-GPD" evidence="12">
    <location>
        <begin position="43"/>
        <end position="187"/>
    </location>
</feature>
<keyword evidence="2" id="KW-0004">4Fe-4S</keyword>
<keyword evidence="10" id="KW-0456">Lyase</keyword>
<evidence type="ECO:0000256" key="2">
    <source>
        <dbReference type="ARBA" id="ARBA00022485"/>
    </source>
</evidence>
<evidence type="ECO:0000256" key="4">
    <source>
        <dbReference type="ARBA" id="ARBA00022763"/>
    </source>
</evidence>
<keyword evidence="14" id="KW-1185">Reference proteome</keyword>
<dbReference type="InterPro" id="IPR003583">
    <property type="entry name" value="Hlx-hairpin-Hlx_DNA-bd_motif"/>
</dbReference>
<evidence type="ECO:0000256" key="7">
    <source>
        <dbReference type="ARBA" id="ARBA00023014"/>
    </source>
</evidence>
<reference evidence="13" key="1">
    <citation type="submission" date="2022-10" db="EMBL/GenBank/DDBJ databases">
        <title>Host association and intracellularity evolved multiple times independently in the Rickettsiales.</title>
        <authorList>
            <person name="Castelli M."/>
            <person name="Nardi T."/>
            <person name="Gammuto L."/>
            <person name="Bellinzona G."/>
            <person name="Sabaneyeva E."/>
            <person name="Potekhin A."/>
            <person name="Serra V."/>
            <person name="Petroni G."/>
            <person name="Sassera D."/>
        </authorList>
    </citation>
    <scope>NUCLEOTIDE SEQUENCE [LARGE SCALE GENOMIC DNA]</scope>
    <source>
        <strain evidence="13">US_Bl 11III1</strain>
    </source>
</reference>
<dbReference type="InterPro" id="IPR011257">
    <property type="entry name" value="DNA_glycosylase"/>
</dbReference>
<evidence type="ECO:0000256" key="8">
    <source>
        <dbReference type="ARBA" id="ARBA00023204"/>
    </source>
</evidence>
<dbReference type="GO" id="GO:0004519">
    <property type="term" value="F:endonuclease activity"/>
    <property type="evidence" value="ECO:0007669"/>
    <property type="project" value="UniProtKB-KW"/>
</dbReference>
<dbReference type="Pfam" id="PF00730">
    <property type="entry name" value="HhH-GPD"/>
    <property type="match status" value="1"/>
</dbReference>
<dbReference type="InterPro" id="IPR004035">
    <property type="entry name" value="Endouclease-III_FeS-bd_BS"/>
</dbReference>
<evidence type="ECO:0000256" key="5">
    <source>
        <dbReference type="ARBA" id="ARBA00022801"/>
    </source>
</evidence>
<comment type="cofactor">
    <cofactor evidence="10">
        <name>[4Fe-4S] cluster</name>
        <dbReference type="ChEBI" id="CHEBI:49883"/>
    </cofactor>
    <text evidence="10">Binds 1 [4Fe-4S] cluster.</text>
</comment>
<protein>
    <recommendedName>
        <fullName evidence="10">Endonuclease III</fullName>
        <ecNumber evidence="10">4.2.99.18</ecNumber>
    </recommendedName>
    <alternativeName>
        <fullName evidence="10">DNA-(apurinic or apyrimidinic site) lyase</fullName>
    </alternativeName>
</protein>
<evidence type="ECO:0000256" key="6">
    <source>
        <dbReference type="ARBA" id="ARBA00023004"/>
    </source>
</evidence>
<evidence type="ECO:0000256" key="10">
    <source>
        <dbReference type="HAMAP-Rule" id="MF_00942"/>
    </source>
</evidence>
<dbReference type="NCBIfam" id="TIGR01083">
    <property type="entry name" value="nth"/>
    <property type="match status" value="1"/>
</dbReference>
<dbReference type="SMART" id="SM00478">
    <property type="entry name" value="ENDO3c"/>
    <property type="match status" value="1"/>
</dbReference>
<comment type="caution">
    <text evidence="10">Lacks conserved residue(s) required for the propagation of feature annotation.</text>
</comment>
<keyword evidence="5 10" id="KW-0378">Hydrolase</keyword>
<proteinExistence type="inferred from homology"/>
<keyword evidence="3" id="KW-0479">Metal-binding</keyword>
<dbReference type="Pfam" id="PF00633">
    <property type="entry name" value="HHH"/>
    <property type="match status" value="1"/>
</dbReference>
<evidence type="ECO:0000256" key="1">
    <source>
        <dbReference type="ARBA" id="ARBA00008343"/>
    </source>
</evidence>
<evidence type="ECO:0000313" key="13">
    <source>
        <dbReference type="EMBL" id="WPX97974.1"/>
    </source>
</evidence>
<comment type="catalytic activity">
    <reaction evidence="10">
        <text>2'-deoxyribonucleotide-(2'-deoxyribose 5'-phosphate)-2'-deoxyribonucleotide-DNA = a 3'-end 2'-deoxyribonucleotide-(2,3-dehydro-2,3-deoxyribose 5'-phosphate)-DNA + a 5'-end 5'-phospho-2'-deoxyribonucleoside-DNA + H(+)</text>
        <dbReference type="Rhea" id="RHEA:66592"/>
        <dbReference type="Rhea" id="RHEA-COMP:13180"/>
        <dbReference type="Rhea" id="RHEA-COMP:16897"/>
        <dbReference type="Rhea" id="RHEA-COMP:17067"/>
        <dbReference type="ChEBI" id="CHEBI:15378"/>
        <dbReference type="ChEBI" id="CHEBI:136412"/>
        <dbReference type="ChEBI" id="CHEBI:157695"/>
        <dbReference type="ChEBI" id="CHEBI:167181"/>
        <dbReference type="EC" id="4.2.99.18"/>
    </reaction>
</comment>
<keyword evidence="4 10" id="KW-0227">DNA damage</keyword>
<keyword evidence="6" id="KW-0408">Iron</keyword>
<keyword evidence="7" id="KW-0411">Iron-sulfur</keyword>
<dbReference type="InterPro" id="IPR000445">
    <property type="entry name" value="HhH_motif"/>
</dbReference>
<keyword evidence="13" id="KW-0255">Endonuclease</keyword>
<dbReference type="PROSITE" id="PS00764">
    <property type="entry name" value="ENDONUCLEASE_III_1"/>
    <property type="match status" value="1"/>
</dbReference>
<dbReference type="PANTHER" id="PTHR10359">
    <property type="entry name" value="A/G-SPECIFIC ADENINE GLYCOSYLASE/ENDONUCLEASE III"/>
    <property type="match status" value="1"/>
</dbReference>
<accession>A0ABZ0UPC0</accession>
<comment type="function">
    <text evidence="10">DNA repair enzyme that has both DNA N-glycosylase activity and AP-lyase activity. The DNA N-glycosylase activity releases various damaged pyrimidines from DNA by cleaving the N-glycosidic bond, leaving an AP (apurinic/apyrimidinic) site. The AP-lyase activity cleaves the phosphodiester bond 3' to the AP site by a beta-elimination, leaving a 3'-terminal unsaturated sugar and a product with a terminal 5'-phosphate.</text>
</comment>
<keyword evidence="9 10" id="KW-0326">Glycosidase</keyword>
<dbReference type="Gene3D" id="1.10.340.30">
    <property type="entry name" value="Hypothetical protein, domain 2"/>
    <property type="match status" value="1"/>
</dbReference>
<evidence type="ECO:0000256" key="9">
    <source>
        <dbReference type="ARBA" id="ARBA00023295"/>
    </source>
</evidence>
<evidence type="ECO:0000259" key="12">
    <source>
        <dbReference type="SMART" id="SM00478"/>
    </source>
</evidence>
<dbReference type="HAMAP" id="MF_00942">
    <property type="entry name" value="Nth"/>
    <property type="match status" value="1"/>
</dbReference>
<dbReference type="Gene3D" id="1.10.1670.10">
    <property type="entry name" value="Helix-hairpin-Helix base-excision DNA repair enzymes (C-terminal)"/>
    <property type="match status" value="1"/>
</dbReference>
<dbReference type="SUPFAM" id="SSF48150">
    <property type="entry name" value="DNA-glycosylase"/>
    <property type="match status" value="1"/>
</dbReference>